<proteinExistence type="predicted"/>
<protein>
    <submittedName>
        <fullName evidence="1">Uncharacterized protein</fullName>
    </submittedName>
</protein>
<dbReference type="STRING" id="150121.SAMN06296010_1610"/>
<organism evidence="1 2">
    <name type="scientific">Agreia pratensis</name>
    <dbReference type="NCBI Taxonomy" id="150121"/>
    <lineage>
        <taxon>Bacteria</taxon>
        <taxon>Bacillati</taxon>
        <taxon>Actinomycetota</taxon>
        <taxon>Actinomycetes</taxon>
        <taxon>Micrococcales</taxon>
        <taxon>Microbacteriaceae</taxon>
        <taxon>Agreia</taxon>
    </lineage>
</organism>
<sequence length="216" mass="23728">MRSIHPIEGNPWPHDMVLTIEDHPSALLDLLWIRETYQLNPSGDDLPPLLSASHAVTQQNSIVQETRTEWESAWPRLWHSALAHAGTDVDPGLFDAVSQTAAGSAERLELIGRMFGPTWRDAMGPEAFDTDAYVEWSRRGMDAHHAALPKSLDESPERRDLEAVIPAWRAGLTRVVAIPCAGAHTRKVGANALLVTTATRDDSAGYRHALGTFVDA</sequence>
<gene>
    <name evidence="1" type="ORF">SAMN06296010_1610</name>
</gene>
<dbReference type="OrthoDB" id="4933261at2"/>
<evidence type="ECO:0000313" key="1">
    <source>
        <dbReference type="EMBL" id="SMG29554.1"/>
    </source>
</evidence>
<keyword evidence="2" id="KW-1185">Reference proteome</keyword>
<dbReference type="Proteomes" id="UP000193244">
    <property type="component" value="Unassembled WGS sequence"/>
</dbReference>
<dbReference type="RefSeq" id="WP_139824812.1">
    <property type="nucleotide sequence ID" value="NZ_FXAY01000002.1"/>
</dbReference>
<dbReference type="AlphaFoldDB" id="A0A1X7JNI2"/>
<reference evidence="2" key="1">
    <citation type="submission" date="2017-04" db="EMBL/GenBank/DDBJ databases">
        <authorList>
            <person name="Varghese N."/>
            <person name="Submissions S."/>
        </authorList>
    </citation>
    <scope>NUCLEOTIDE SEQUENCE [LARGE SCALE GENOMIC DNA]</scope>
    <source>
        <strain evidence="2">VKM Ac-2510</strain>
    </source>
</reference>
<accession>A0A1X7JNI2</accession>
<name>A0A1X7JNI2_9MICO</name>
<dbReference type="EMBL" id="FXAY01000002">
    <property type="protein sequence ID" value="SMG29554.1"/>
    <property type="molecule type" value="Genomic_DNA"/>
</dbReference>
<evidence type="ECO:0000313" key="2">
    <source>
        <dbReference type="Proteomes" id="UP000193244"/>
    </source>
</evidence>